<feature type="transmembrane region" description="Helical" evidence="1">
    <location>
        <begin position="95"/>
        <end position="116"/>
    </location>
</feature>
<evidence type="ECO:0000256" key="1">
    <source>
        <dbReference type="SAM" id="Phobius"/>
    </source>
</evidence>
<dbReference type="EMBL" id="WKMY01000014">
    <property type="protein sequence ID" value="MRY94927.1"/>
    <property type="molecule type" value="Genomic_DNA"/>
</dbReference>
<evidence type="ECO:0000313" key="3">
    <source>
        <dbReference type="EMBL" id="TWV60943.1"/>
    </source>
</evidence>
<feature type="transmembrane region" description="Helical" evidence="1">
    <location>
        <begin position="29"/>
        <end position="47"/>
    </location>
</feature>
<organism evidence="3 4">
    <name type="scientific">Parabacteroides distasonis</name>
    <dbReference type="NCBI Taxonomy" id="823"/>
    <lineage>
        <taxon>Bacteria</taxon>
        <taxon>Pseudomonadati</taxon>
        <taxon>Bacteroidota</taxon>
        <taxon>Bacteroidia</taxon>
        <taxon>Bacteroidales</taxon>
        <taxon>Tannerellaceae</taxon>
        <taxon>Parabacteroides</taxon>
    </lineage>
</organism>
<sequence>MREFALLLKFAFLLLSVLLVFFSPRCFSYEFCACILFLYLIENLLYFTCYKEDVVSFHGVFFLSFLFANFIYPVFYYVDNTYVSLFRFEFDESVISYATSVAFCAYNCYLLGVLSVDRKMAFKLKSCNARFVTCSFIDALFYLILLLFFCYTFLGGFDYIEDTYENDNFGSTPFYIRIMVMSLRYLMLIFLMYMFQMYKNKHVLRKKYIYTIVAVCICFILAGNRGMPLGVLLLLLIGFNDCIRKINLSWLFAFGVIGVVLLSFFSYFRYDSSISFLDFSDIIESPFDLFLDLIINNRNLYSLISYAEHNGYTYFSTQLGIFSFIPFAQSFIVNVFDVGLHNLTSADFNSYLTFGSVAGELGLGTNMVSDIYLSFGLIGVVVIFYLFGIYLQYCKSNSINSIYCFIAYSVMVSDSVFIVRGSVFEIVKLLIWFSTFEKLRQIVCSYVKK</sequence>
<name>A0A5C6KE07_PARDI</name>
<feature type="transmembrane region" description="Helical" evidence="1">
    <location>
        <begin position="399"/>
        <end position="419"/>
    </location>
</feature>
<protein>
    <submittedName>
        <fullName evidence="2">O-antigen polysaccharide polymerase Wzy</fullName>
    </submittedName>
    <submittedName>
        <fullName evidence="3">Oligosaccharide repeat unit polymerase</fullName>
    </submittedName>
</protein>
<dbReference type="Pfam" id="PF14296">
    <property type="entry name" value="O-ag_pol_Wzy"/>
    <property type="match status" value="1"/>
</dbReference>
<dbReference type="AlphaFoldDB" id="A0A5C6KE07"/>
<dbReference type="RefSeq" id="WP_122357519.1">
    <property type="nucleotide sequence ID" value="NZ_CAXSUO010000007.1"/>
</dbReference>
<reference evidence="2 5" key="1">
    <citation type="journal article" date="2019" name="Nat. Med.">
        <title>A library of human gut bacterial isolates paired with longitudinal multiomics data enables mechanistic microbiome research.</title>
        <authorList>
            <person name="Poyet M."/>
            <person name="Groussin M."/>
            <person name="Gibbons S.M."/>
            <person name="Avila-Pacheco J."/>
            <person name="Jiang X."/>
            <person name="Kearney S.M."/>
            <person name="Perrotta A.R."/>
            <person name="Berdy B."/>
            <person name="Zhao S."/>
            <person name="Lieberman T.D."/>
            <person name="Swanson P.K."/>
            <person name="Smith M."/>
            <person name="Roesemann S."/>
            <person name="Alexander J.E."/>
            <person name="Rich S.A."/>
            <person name="Livny J."/>
            <person name="Vlamakis H."/>
            <person name="Clish C."/>
            <person name="Bullock K."/>
            <person name="Deik A."/>
            <person name="Scott J."/>
            <person name="Pierce K.A."/>
            <person name="Xavier R.J."/>
            <person name="Alm E.J."/>
        </authorList>
    </citation>
    <scope>NUCLEOTIDE SEQUENCE [LARGE SCALE GENOMIC DNA]</scope>
    <source>
        <strain evidence="2 5">BIOML-A9</strain>
    </source>
</reference>
<accession>A0A5C6KE07</accession>
<proteinExistence type="predicted"/>
<dbReference type="Proteomes" id="UP000315827">
    <property type="component" value="Unassembled WGS sequence"/>
</dbReference>
<feature type="transmembrane region" description="Helical" evidence="1">
    <location>
        <begin position="54"/>
        <end position="75"/>
    </location>
</feature>
<feature type="transmembrane region" description="Helical" evidence="1">
    <location>
        <begin position="128"/>
        <end position="154"/>
    </location>
</feature>
<reference evidence="3 4" key="2">
    <citation type="submission" date="2019-07" db="EMBL/GenBank/DDBJ databases">
        <title>Genome sequencing of Parabacteroides distasonis iSURF_7.</title>
        <authorList>
            <person name="Degefu H.N."/>
            <person name="Ruoff K.L."/>
            <person name="Price C.E."/>
            <person name="Valls R.A."/>
            <person name="O'Toole G.A."/>
        </authorList>
    </citation>
    <scope>NUCLEOTIDE SEQUENCE [LARGE SCALE GENOMIC DNA]</scope>
    <source>
        <strain evidence="3 4">CFPLTA003_1B</strain>
    </source>
</reference>
<gene>
    <name evidence="3" type="ORF">FSA05_12235</name>
    <name evidence="2" type="ORF">GKD67_17165</name>
</gene>
<feature type="transmembrane region" description="Helical" evidence="1">
    <location>
        <begin position="249"/>
        <end position="268"/>
    </location>
</feature>
<feature type="transmembrane region" description="Helical" evidence="1">
    <location>
        <begin position="174"/>
        <end position="196"/>
    </location>
</feature>
<dbReference type="EMBL" id="VOHW01000007">
    <property type="protein sequence ID" value="TWV60943.1"/>
    <property type="molecule type" value="Genomic_DNA"/>
</dbReference>
<keyword evidence="1" id="KW-1133">Transmembrane helix</keyword>
<evidence type="ECO:0000313" key="5">
    <source>
        <dbReference type="Proteomes" id="UP000461276"/>
    </source>
</evidence>
<dbReference type="InterPro" id="IPR029468">
    <property type="entry name" value="O-ag_pol_Wzy"/>
</dbReference>
<dbReference type="Proteomes" id="UP000461276">
    <property type="component" value="Unassembled WGS sequence"/>
</dbReference>
<keyword evidence="1" id="KW-0472">Membrane</keyword>
<evidence type="ECO:0000313" key="4">
    <source>
        <dbReference type="Proteomes" id="UP000315827"/>
    </source>
</evidence>
<comment type="caution">
    <text evidence="3">The sequence shown here is derived from an EMBL/GenBank/DDBJ whole genome shotgun (WGS) entry which is preliminary data.</text>
</comment>
<feature type="transmembrane region" description="Helical" evidence="1">
    <location>
        <begin position="371"/>
        <end position="393"/>
    </location>
</feature>
<evidence type="ECO:0000313" key="2">
    <source>
        <dbReference type="EMBL" id="MRY94927.1"/>
    </source>
</evidence>
<feature type="transmembrane region" description="Helical" evidence="1">
    <location>
        <begin position="208"/>
        <end position="237"/>
    </location>
</feature>
<keyword evidence="1" id="KW-0812">Transmembrane</keyword>